<evidence type="ECO:0000259" key="5">
    <source>
        <dbReference type="Pfam" id="PF13407"/>
    </source>
</evidence>
<name>A0A7W7G9Q4_9ACTN</name>
<dbReference type="AlphaFoldDB" id="A0A7W7G9Q4"/>
<dbReference type="Pfam" id="PF13407">
    <property type="entry name" value="Peripla_BP_4"/>
    <property type="match status" value="1"/>
</dbReference>
<dbReference type="SUPFAM" id="SSF53822">
    <property type="entry name" value="Periplasmic binding protein-like I"/>
    <property type="match status" value="1"/>
</dbReference>
<organism evidence="6 7">
    <name type="scientific">Sphaerisporangium siamense</name>
    <dbReference type="NCBI Taxonomy" id="795645"/>
    <lineage>
        <taxon>Bacteria</taxon>
        <taxon>Bacillati</taxon>
        <taxon>Actinomycetota</taxon>
        <taxon>Actinomycetes</taxon>
        <taxon>Streptosporangiales</taxon>
        <taxon>Streptosporangiaceae</taxon>
        <taxon>Sphaerisporangium</taxon>
    </lineage>
</organism>
<feature type="domain" description="Periplasmic binding protein" evidence="5">
    <location>
        <begin position="57"/>
        <end position="328"/>
    </location>
</feature>
<dbReference type="RefSeq" id="WP_184880807.1">
    <property type="nucleotide sequence ID" value="NZ_BOOV01000016.1"/>
</dbReference>
<accession>A0A7W7G9Q4</accession>
<evidence type="ECO:0000256" key="3">
    <source>
        <dbReference type="ARBA" id="ARBA00022729"/>
    </source>
</evidence>
<dbReference type="Gene3D" id="3.40.50.2300">
    <property type="match status" value="1"/>
</dbReference>
<dbReference type="GO" id="GO:0030313">
    <property type="term" value="C:cell envelope"/>
    <property type="evidence" value="ECO:0007669"/>
    <property type="project" value="UniProtKB-SubCell"/>
</dbReference>
<feature type="signal peptide" evidence="4">
    <location>
        <begin position="1"/>
        <end position="22"/>
    </location>
</feature>
<proteinExistence type="inferred from homology"/>
<protein>
    <submittedName>
        <fullName evidence="6">Ribose transport system substrate-binding protein</fullName>
    </submittedName>
</protein>
<dbReference type="PANTHER" id="PTHR46847">
    <property type="entry name" value="D-ALLOSE-BINDING PERIPLASMIC PROTEIN-RELATED"/>
    <property type="match status" value="1"/>
</dbReference>
<evidence type="ECO:0000256" key="4">
    <source>
        <dbReference type="SAM" id="SignalP"/>
    </source>
</evidence>
<comment type="similarity">
    <text evidence="2">Belongs to the bacterial solute-binding protein 2 family.</text>
</comment>
<dbReference type="Proteomes" id="UP000542210">
    <property type="component" value="Unassembled WGS sequence"/>
</dbReference>
<sequence length="345" mass="37707">MSGVILALAAQALATAALPAMAGPMVAWSFAVAVPVAGALGFFAARRLYGSQDQAFIVVSAFTHTRWLGDVLDDLSRTLDRHGIDLVVKLPSYDHSGQNQRLHLASLRKRKRSYMGGFIIAAHPERTARDLREFCEALGRPVVFMDVRPFLDVEHYPSGTAFVGCDSAEIGEKAAHWVAEELTGRQVANPAVLVISEDTLALRHETFADRLKGQMPSARVDINLRGYVQRPRTREIVGHHLRRLEQGQSLDAIFCTNDEMALGAVDAVQEYVAGGRRLDGLVIIGVDGIGEAVALIDADTTPFRATISQDTRRIVEVAVDALLRMRSGHRVTTETFVPTAVYPKE</sequence>
<evidence type="ECO:0000256" key="2">
    <source>
        <dbReference type="ARBA" id="ARBA00007639"/>
    </source>
</evidence>
<feature type="chain" id="PRO_5031344564" evidence="4">
    <location>
        <begin position="23"/>
        <end position="345"/>
    </location>
</feature>
<keyword evidence="7" id="KW-1185">Reference proteome</keyword>
<keyword evidence="3 4" id="KW-0732">Signal</keyword>
<gene>
    <name evidence="6" type="ORF">BJ982_003161</name>
</gene>
<dbReference type="InterPro" id="IPR028082">
    <property type="entry name" value="Peripla_BP_I"/>
</dbReference>
<comment type="caution">
    <text evidence="6">The sequence shown here is derived from an EMBL/GenBank/DDBJ whole genome shotgun (WGS) entry which is preliminary data.</text>
</comment>
<dbReference type="EMBL" id="JACHND010000001">
    <property type="protein sequence ID" value="MBB4701617.1"/>
    <property type="molecule type" value="Genomic_DNA"/>
</dbReference>
<evidence type="ECO:0000313" key="7">
    <source>
        <dbReference type="Proteomes" id="UP000542210"/>
    </source>
</evidence>
<evidence type="ECO:0000313" key="6">
    <source>
        <dbReference type="EMBL" id="MBB4701617.1"/>
    </source>
</evidence>
<evidence type="ECO:0000256" key="1">
    <source>
        <dbReference type="ARBA" id="ARBA00004196"/>
    </source>
</evidence>
<comment type="subcellular location">
    <subcellularLocation>
        <location evidence="1">Cell envelope</location>
    </subcellularLocation>
</comment>
<dbReference type="InterPro" id="IPR025997">
    <property type="entry name" value="SBP_2_dom"/>
</dbReference>
<reference evidence="6 7" key="1">
    <citation type="submission" date="2020-08" db="EMBL/GenBank/DDBJ databases">
        <title>Sequencing the genomes of 1000 actinobacteria strains.</title>
        <authorList>
            <person name="Klenk H.-P."/>
        </authorList>
    </citation>
    <scope>NUCLEOTIDE SEQUENCE [LARGE SCALE GENOMIC DNA]</scope>
    <source>
        <strain evidence="6 7">DSM 45784</strain>
    </source>
</reference>
<dbReference type="GO" id="GO:0030246">
    <property type="term" value="F:carbohydrate binding"/>
    <property type="evidence" value="ECO:0007669"/>
    <property type="project" value="UniProtKB-ARBA"/>
</dbReference>
<dbReference type="PANTHER" id="PTHR46847:SF1">
    <property type="entry name" value="D-ALLOSE-BINDING PERIPLASMIC PROTEIN-RELATED"/>
    <property type="match status" value="1"/>
</dbReference>